<keyword evidence="1" id="KW-0732">Signal</keyword>
<dbReference type="Proteomes" id="UP000628984">
    <property type="component" value="Unassembled WGS sequence"/>
</dbReference>
<reference evidence="2" key="2">
    <citation type="submission" date="2020-09" db="EMBL/GenBank/DDBJ databases">
        <authorList>
            <person name="Sun Q."/>
            <person name="Kim S."/>
        </authorList>
    </citation>
    <scope>NUCLEOTIDE SEQUENCE</scope>
    <source>
        <strain evidence="2">KCTC 23714</strain>
    </source>
</reference>
<gene>
    <name evidence="2" type="ORF">GCM10011452_01960</name>
</gene>
<sequence>MIRSAGLALCLCLSLGAAMPAGSAIEPGAADLPAPVPATSDDTAAFNAAVEAYAAGDTSRAAVLFADLARAGDPDAQFNLALIYHSGEGVPRNDREALYWAWRARIEGLPAAEPLIRMLTEQGAPGLGPSIAPRLLTDLQDALKAGHGHAMLGAALVMAQLSDPPDPEGAYLWQSLAAALGEPGAASARDETLAALPPESWADLEDRAMKKFGEWCATAIAPPMACKLVK</sequence>
<accession>A0A918MFK8</accession>
<reference evidence="2" key="1">
    <citation type="journal article" date="2014" name="Int. J. Syst. Evol. Microbiol.">
        <title>Complete genome sequence of Corynebacterium casei LMG S-19264T (=DSM 44701T), isolated from a smear-ripened cheese.</title>
        <authorList>
            <consortium name="US DOE Joint Genome Institute (JGI-PGF)"/>
            <person name="Walter F."/>
            <person name="Albersmeier A."/>
            <person name="Kalinowski J."/>
            <person name="Ruckert C."/>
        </authorList>
    </citation>
    <scope>NUCLEOTIDE SEQUENCE</scope>
    <source>
        <strain evidence="2">KCTC 23714</strain>
    </source>
</reference>
<keyword evidence="3" id="KW-1185">Reference proteome</keyword>
<evidence type="ECO:0000313" key="2">
    <source>
        <dbReference type="EMBL" id="GGW21471.1"/>
    </source>
</evidence>
<proteinExistence type="predicted"/>
<protein>
    <recommendedName>
        <fullName evidence="4">Sel1 repeat family protein</fullName>
    </recommendedName>
</protein>
<dbReference type="SMART" id="SM00671">
    <property type="entry name" value="SEL1"/>
    <property type="match status" value="2"/>
</dbReference>
<dbReference type="InterPro" id="IPR006597">
    <property type="entry name" value="Sel1-like"/>
</dbReference>
<organism evidence="2 3">
    <name type="scientific">Gemmobacter lanyuensis</name>
    <dbReference type="NCBI Taxonomy" id="1054497"/>
    <lineage>
        <taxon>Bacteria</taxon>
        <taxon>Pseudomonadati</taxon>
        <taxon>Pseudomonadota</taxon>
        <taxon>Alphaproteobacteria</taxon>
        <taxon>Rhodobacterales</taxon>
        <taxon>Paracoccaceae</taxon>
        <taxon>Gemmobacter</taxon>
    </lineage>
</organism>
<dbReference type="Pfam" id="PF08238">
    <property type="entry name" value="Sel1"/>
    <property type="match status" value="2"/>
</dbReference>
<feature type="signal peptide" evidence="1">
    <location>
        <begin position="1"/>
        <end position="23"/>
    </location>
</feature>
<name>A0A918MFK8_9RHOB</name>
<evidence type="ECO:0000313" key="3">
    <source>
        <dbReference type="Proteomes" id="UP000628984"/>
    </source>
</evidence>
<evidence type="ECO:0000256" key="1">
    <source>
        <dbReference type="SAM" id="SignalP"/>
    </source>
</evidence>
<dbReference type="AlphaFoldDB" id="A0A918MFK8"/>
<feature type="chain" id="PRO_5037065081" description="Sel1 repeat family protein" evidence="1">
    <location>
        <begin position="24"/>
        <end position="230"/>
    </location>
</feature>
<dbReference type="InterPro" id="IPR011990">
    <property type="entry name" value="TPR-like_helical_dom_sf"/>
</dbReference>
<dbReference type="EMBL" id="BMYQ01000001">
    <property type="protein sequence ID" value="GGW21471.1"/>
    <property type="molecule type" value="Genomic_DNA"/>
</dbReference>
<comment type="caution">
    <text evidence="2">The sequence shown here is derived from an EMBL/GenBank/DDBJ whole genome shotgun (WGS) entry which is preliminary data.</text>
</comment>
<dbReference type="SUPFAM" id="SSF81901">
    <property type="entry name" value="HCP-like"/>
    <property type="match status" value="1"/>
</dbReference>
<dbReference type="Gene3D" id="1.25.40.10">
    <property type="entry name" value="Tetratricopeptide repeat domain"/>
    <property type="match status" value="1"/>
</dbReference>
<evidence type="ECO:0008006" key="4">
    <source>
        <dbReference type="Google" id="ProtNLM"/>
    </source>
</evidence>